<sequence length="154" mass="17068">MKAKVGQIEVEGTPDEVVAFIRRLNSSVEALVTGRDLLSVPILRNAVPVGTFVSEEVAFQILKRRALSSEQRLLLKLLRENGSNWTTAKNIQAALKYSRSQLGGMLGAFGKRVNSSPGYVDGQSFFEQEWDYENDCHKYRLPGQVLAAVKRAGI</sequence>
<dbReference type="RefSeq" id="WP_212609485.1">
    <property type="nucleotide sequence ID" value="NZ_CP073910.1"/>
</dbReference>
<organism evidence="1 2">
    <name type="scientific">Sphingobium phenoxybenzoativorans</name>
    <dbReference type="NCBI Taxonomy" id="1592790"/>
    <lineage>
        <taxon>Bacteria</taxon>
        <taxon>Pseudomonadati</taxon>
        <taxon>Pseudomonadota</taxon>
        <taxon>Alphaproteobacteria</taxon>
        <taxon>Sphingomonadales</taxon>
        <taxon>Sphingomonadaceae</taxon>
        <taxon>Sphingobium</taxon>
    </lineage>
</organism>
<dbReference type="EMBL" id="CP073910">
    <property type="protein sequence ID" value="QUT06016.1"/>
    <property type="molecule type" value="Genomic_DNA"/>
</dbReference>
<dbReference type="AlphaFoldDB" id="A0A975K737"/>
<proteinExistence type="predicted"/>
<accession>A0A975K737</accession>
<dbReference type="Proteomes" id="UP000681425">
    <property type="component" value="Chromosome"/>
</dbReference>
<name>A0A975K737_9SPHN</name>
<keyword evidence="2" id="KW-1185">Reference proteome</keyword>
<protein>
    <submittedName>
        <fullName evidence="1">Uncharacterized protein</fullName>
    </submittedName>
</protein>
<reference evidence="1" key="1">
    <citation type="submission" date="2021-04" db="EMBL/GenBank/DDBJ databases">
        <title>Isolation of p-tert-butylphenol degrading bacteria Sphingobium phenoxybenzoativorans Tas13 from active sludge.</title>
        <authorList>
            <person name="Li Y."/>
        </authorList>
    </citation>
    <scope>NUCLEOTIDE SEQUENCE</scope>
    <source>
        <strain evidence="1">Tas13</strain>
    </source>
</reference>
<evidence type="ECO:0000313" key="2">
    <source>
        <dbReference type="Proteomes" id="UP000681425"/>
    </source>
</evidence>
<evidence type="ECO:0000313" key="1">
    <source>
        <dbReference type="EMBL" id="QUT06016.1"/>
    </source>
</evidence>
<dbReference type="KEGG" id="spph:KFK14_00445"/>
<gene>
    <name evidence="1" type="ORF">KFK14_00445</name>
</gene>